<evidence type="ECO:0000313" key="5">
    <source>
        <dbReference type="EMBL" id="EQD62184.1"/>
    </source>
</evidence>
<organism evidence="5">
    <name type="scientific">mine drainage metagenome</name>
    <dbReference type="NCBI Taxonomy" id="410659"/>
    <lineage>
        <taxon>unclassified sequences</taxon>
        <taxon>metagenomes</taxon>
        <taxon>ecological metagenomes</taxon>
    </lineage>
</organism>
<dbReference type="AlphaFoldDB" id="T1C9N5"/>
<dbReference type="PANTHER" id="PTHR23152">
    <property type="entry name" value="2-OXOGLUTARATE DEHYDROGENASE"/>
    <property type="match status" value="1"/>
</dbReference>
<protein>
    <submittedName>
        <fullName evidence="5">Alpha-ketoglutarate decarboxylase</fullName>
    </submittedName>
</protein>
<dbReference type="Gene3D" id="3.40.50.970">
    <property type="match status" value="1"/>
</dbReference>
<reference evidence="5" key="2">
    <citation type="journal article" date="2014" name="ISME J.">
        <title>Microbial stratification in low pH oxic and suboxic macroscopic growths along an acid mine drainage.</title>
        <authorList>
            <person name="Mendez-Garcia C."/>
            <person name="Mesa V."/>
            <person name="Sprenger R.R."/>
            <person name="Richter M."/>
            <person name="Diez M.S."/>
            <person name="Solano J."/>
            <person name="Bargiela R."/>
            <person name="Golyshina O.V."/>
            <person name="Manteca A."/>
            <person name="Ramos J.L."/>
            <person name="Gallego J.R."/>
            <person name="Llorente I."/>
            <person name="Martins Dos Santos V.A."/>
            <person name="Jensen O.N."/>
            <person name="Pelaez A.I."/>
            <person name="Sanchez J."/>
            <person name="Ferrer M."/>
        </authorList>
    </citation>
    <scope>NUCLEOTIDE SEQUENCE</scope>
</reference>
<dbReference type="Pfam" id="PF02779">
    <property type="entry name" value="Transket_pyr"/>
    <property type="match status" value="1"/>
</dbReference>
<dbReference type="GO" id="GO:0005829">
    <property type="term" value="C:cytosol"/>
    <property type="evidence" value="ECO:0007669"/>
    <property type="project" value="TreeGrafter"/>
</dbReference>
<comment type="cofactor">
    <cofactor evidence="1">
        <name>thiamine diphosphate</name>
        <dbReference type="ChEBI" id="CHEBI:58937"/>
    </cofactor>
</comment>
<comment type="caution">
    <text evidence="5">The sequence shown here is derived from an EMBL/GenBank/DDBJ whole genome shotgun (WGS) entry which is preliminary data.</text>
</comment>
<dbReference type="PANTHER" id="PTHR23152:SF4">
    <property type="entry name" value="2-OXOADIPATE DEHYDROGENASE COMPLEX COMPONENT E1"/>
    <property type="match status" value="1"/>
</dbReference>
<dbReference type="InterPro" id="IPR029061">
    <property type="entry name" value="THDP-binding"/>
</dbReference>
<gene>
    <name evidence="5" type="ORF">B2A_02952</name>
</gene>
<dbReference type="SMART" id="SM00861">
    <property type="entry name" value="Transket_pyr"/>
    <property type="match status" value="1"/>
</dbReference>
<dbReference type="GO" id="GO:0045252">
    <property type="term" value="C:oxoglutarate dehydrogenase complex"/>
    <property type="evidence" value="ECO:0007669"/>
    <property type="project" value="TreeGrafter"/>
</dbReference>
<dbReference type="EMBL" id="AUZZ01001991">
    <property type="protein sequence ID" value="EQD62184.1"/>
    <property type="molecule type" value="Genomic_DNA"/>
</dbReference>
<name>T1C9N5_9ZZZZ</name>
<dbReference type="GO" id="GO:0030976">
    <property type="term" value="F:thiamine pyrophosphate binding"/>
    <property type="evidence" value="ECO:0007669"/>
    <property type="project" value="InterPro"/>
</dbReference>
<sequence>MHVVINNQIGFTISRQDDARSTHYCTDIIKMINAPVLHVNGDDPEAVVFCARLAFDYRQTFKRDIMIDLICYRRHGHNEADEPAATQPRMYQVIRGLPTTREQYAKRLADAGTISAADAEQRAADYRRRLEAGESVTELSAPLADAFRVDWSPYLNGTLGTEVATGVARDKLARLEAMLTDTTQIRLHPRVAKIYDDRRKMAAGQRPLDWGYAENLAYATLLDAGYGLRLVGQDSARGTFFHRHAVLHDQDTGATTLPLKRVREDAHVEIIDSALSEEAVMAYEYGFASAEPRTLPIWEGQFGDFANGAQVVIDQFISSGEAKWDRLSALTLFLPHGYEGQGPEHSSARLERYLQLCALHNMQVCVPTTPAQVFHMIRRQMLGQARKPLIVMTPKSLLRHKLAISSIDDLVRGGFQLVLPDTTAKTGQKVRRVVLCAGKVYYDLLEHAEKPASRMWRWCASSSCTRSRAPPWRMNWNASRPPARWSGARRSP</sequence>
<dbReference type="Pfam" id="PF16870">
    <property type="entry name" value="OxoGdeHyase_C"/>
    <property type="match status" value="1"/>
</dbReference>
<dbReference type="GO" id="GO:0006099">
    <property type="term" value="P:tricarboxylic acid cycle"/>
    <property type="evidence" value="ECO:0007669"/>
    <property type="project" value="TreeGrafter"/>
</dbReference>
<dbReference type="InterPro" id="IPR031717">
    <property type="entry name" value="ODO-1/KGD_C"/>
</dbReference>
<reference evidence="5" key="1">
    <citation type="submission" date="2013-08" db="EMBL/GenBank/DDBJ databases">
        <authorList>
            <person name="Mendez C."/>
            <person name="Richter M."/>
            <person name="Ferrer M."/>
            <person name="Sanchez J."/>
        </authorList>
    </citation>
    <scope>NUCLEOTIDE SEQUENCE</scope>
</reference>
<dbReference type="InterPro" id="IPR011603">
    <property type="entry name" value="2oxoglutarate_DH_E1"/>
</dbReference>
<dbReference type="Gene3D" id="3.40.50.12470">
    <property type="match status" value="1"/>
</dbReference>
<evidence type="ECO:0000256" key="2">
    <source>
        <dbReference type="ARBA" id="ARBA00023002"/>
    </source>
</evidence>
<dbReference type="InterPro" id="IPR001017">
    <property type="entry name" value="DH_E1"/>
</dbReference>
<evidence type="ECO:0000259" key="4">
    <source>
        <dbReference type="SMART" id="SM00861"/>
    </source>
</evidence>
<feature type="domain" description="Transketolase-like pyrimidine-binding" evidence="4">
    <location>
        <begin position="208"/>
        <end position="400"/>
    </location>
</feature>
<evidence type="ECO:0000256" key="3">
    <source>
        <dbReference type="ARBA" id="ARBA00023052"/>
    </source>
</evidence>
<dbReference type="GO" id="GO:0004591">
    <property type="term" value="F:oxoglutarate dehydrogenase (succinyl-transferring) activity"/>
    <property type="evidence" value="ECO:0007669"/>
    <property type="project" value="TreeGrafter"/>
</dbReference>
<keyword evidence="2" id="KW-0560">Oxidoreductase</keyword>
<dbReference type="SUPFAM" id="SSF52518">
    <property type="entry name" value="Thiamin diphosphate-binding fold (THDP-binding)"/>
    <property type="match status" value="2"/>
</dbReference>
<evidence type="ECO:0000256" key="1">
    <source>
        <dbReference type="ARBA" id="ARBA00001964"/>
    </source>
</evidence>
<dbReference type="Pfam" id="PF00676">
    <property type="entry name" value="E1_dh"/>
    <property type="match status" value="1"/>
</dbReference>
<dbReference type="InterPro" id="IPR005475">
    <property type="entry name" value="Transketolase-like_Pyr-bd"/>
</dbReference>
<accession>T1C9N5</accession>
<keyword evidence="3" id="KW-0786">Thiamine pyrophosphate</keyword>
<proteinExistence type="predicted"/>